<reference evidence="2" key="3">
    <citation type="submission" date="2025-09" db="UniProtKB">
        <authorList>
            <consortium name="Ensembl"/>
        </authorList>
    </citation>
    <scope>IDENTIFICATION</scope>
</reference>
<reference evidence="2 3" key="1">
    <citation type="submission" date="2020-05" db="EMBL/GenBank/DDBJ databases">
        <title>Electrophorus electricus (electric eel) genome, fEleEle1, primary haplotype.</title>
        <authorList>
            <person name="Myers G."/>
            <person name="Meyer A."/>
            <person name="Fedrigo O."/>
            <person name="Formenti G."/>
            <person name="Rhie A."/>
            <person name="Tracey A."/>
            <person name="Sims Y."/>
            <person name="Jarvis E.D."/>
        </authorList>
    </citation>
    <scope>NUCLEOTIDE SEQUENCE [LARGE SCALE GENOMIC DNA]</scope>
</reference>
<sequence>MFASACVIFTSASMGSSFAHLHSRPCLQHTELPLELGLFSLPAPACSLDSCSLWSDPEVSSGSANPDGPYCTSELVSSH</sequence>
<feature type="region of interest" description="Disordered" evidence="1">
    <location>
        <begin position="57"/>
        <end position="79"/>
    </location>
</feature>
<evidence type="ECO:0008006" key="4">
    <source>
        <dbReference type="Google" id="ProtNLM"/>
    </source>
</evidence>
<organism evidence="2 3">
    <name type="scientific">Electrophorus electricus</name>
    <name type="common">Electric eel</name>
    <name type="synonym">Gymnotus electricus</name>
    <dbReference type="NCBI Taxonomy" id="8005"/>
    <lineage>
        <taxon>Eukaryota</taxon>
        <taxon>Metazoa</taxon>
        <taxon>Chordata</taxon>
        <taxon>Craniata</taxon>
        <taxon>Vertebrata</taxon>
        <taxon>Euteleostomi</taxon>
        <taxon>Actinopterygii</taxon>
        <taxon>Neopterygii</taxon>
        <taxon>Teleostei</taxon>
        <taxon>Ostariophysi</taxon>
        <taxon>Gymnotiformes</taxon>
        <taxon>Gymnotoidei</taxon>
        <taxon>Gymnotidae</taxon>
        <taxon>Electrophorus</taxon>
    </lineage>
</organism>
<dbReference type="Ensembl" id="ENSEEET00000060053.1">
    <property type="protein sequence ID" value="ENSEEEP00000061274.1"/>
    <property type="gene ID" value="ENSEEEG00000025053.1"/>
</dbReference>
<protein>
    <recommendedName>
        <fullName evidence="4">Secreted protein</fullName>
    </recommendedName>
</protein>
<name>A0AAY5EX05_ELEEL</name>
<dbReference type="Proteomes" id="UP000314983">
    <property type="component" value="Chromosome 5"/>
</dbReference>
<dbReference type="AlphaFoldDB" id="A0AAY5EX05"/>
<proteinExistence type="predicted"/>
<evidence type="ECO:0000313" key="2">
    <source>
        <dbReference type="Ensembl" id="ENSEEEP00000061274.1"/>
    </source>
</evidence>
<reference evidence="2" key="2">
    <citation type="submission" date="2025-08" db="UniProtKB">
        <authorList>
            <consortium name="Ensembl"/>
        </authorList>
    </citation>
    <scope>IDENTIFICATION</scope>
</reference>
<evidence type="ECO:0000313" key="3">
    <source>
        <dbReference type="Proteomes" id="UP000314983"/>
    </source>
</evidence>
<evidence type="ECO:0000256" key="1">
    <source>
        <dbReference type="SAM" id="MobiDB-lite"/>
    </source>
</evidence>
<accession>A0AAY5EX05</accession>
<keyword evidence="3" id="KW-1185">Reference proteome</keyword>